<comment type="caution">
    <text evidence="1">The sequence shown here is derived from an EMBL/GenBank/DDBJ whole genome shotgun (WGS) entry which is preliminary data.</text>
</comment>
<protein>
    <submittedName>
        <fullName evidence="1">Uncharacterized protein</fullName>
    </submittedName>
</protein>
<dbReference type="Proteomes" id="UP000266841">
    <property type="component" value="Unassembled WGS sequence"/>
</dbReference>
<accession>K0SAD0</accession>
<reference evidence="1 2" key="1">
    <citation type="journal article" date="2012" name="Genome Biol.">
        <title>Genome and low-iron response of an oceanic diatom adapted to chronic iron limitation.</title>
        <authorList>
            <person name="Lommer M."/>
            <person name="Specht M."/>
            <person name="Roy A.S."/>
            <person name="Kraemer L."/>
            <person name="Andreson R."/>
            <person name="Gutowska M.A."/>
            <person name="Wolf J."/>
            <person name="Bergner S.V."/>
            <person name="Schilhabel M.B."/>
            <person name="Klostermeier U.C."/>
            <person name="Beiko R.G."/>
            <person name="Rosenstiel P."/>
            <person name="Hippler M."/>
            <person name="Laroche J."/>
        </authorList>
    </citation>
    <scope>NUCLEOTIDE SEQUENCE [LARGE SCALE GENOMIC DNA]</scope>
    <source>
        <strain evidence="1 2">CCMP1005</strain>
    </source>
</reference>
<evidence type="ECO:0000313" key="2">
    <source>
        <dbReference type="Proteomes" id="UP000266841"/>
    </source>
</evidence>
<feature type="non-terminal residue" evidence="1">
    <location>
        <position position="1"/>
    </location>
</feature>
<gene>
    <name evidence="1" type="ORF">THAOC_21989</name>
</gene>
<sequence>DDGVNAKRVNPGFEPGSARMRQAALTIVLADSSDGRVGEKFVTSNAAEESSNP</sequence>
<name>K0SAD0_THAOC</name>
<dbReference type="EMBL" id="AGNL01026689">
    <property type="protein sequence ID" value="EJK57926.1"/>
    <property type="molecule type" value="Genomic_DNA"/>
</dbReference>
<organism evidence="1 2">
    <name type="scientific">Thalassiosira oceanica</name>
    <name type="common">Marine diatom</name>
    <dbReference type="NCBI Taxonomy" id="159749"/>
    <lineage>
        <taxon>Eukaryota</taxon>
        <taxon>Sar</taxon>
        <taxon>Stramenopiles</taxon>
        <taxon>Ochrophyta</taxon>
        <taxon>Bacillariophyta</taxon>
        <taxon>Coscinodiscophyceae</taxon>
        <taxon>Thalassiosirophycidae</taxon>
        <taxon>Thalassiosirales</taxon>
        <taxon>Thalassiosiraceae</taxon>
        <taxon>Thalassiosira</taxon>
    </lineage>
</organism>
<evidence type="ECO:0000313" key="1">
    <source>
        <dbReference type="EMBL" id="EJK57926.1"/>
    </source>
</evidence>
<dbReference type="AlphaFoldDB" id="K0SAD0"/>
<keyword evidence="2" id="KW-1185">Reference proteome</keyword>
<proteinExistence type="predicted"/>